<dbReference type="InterPro" id="IPR006034">
    <property type="entry name" value="Asparaginase/glutaminase-like"/>
</dbReference>
<dbReference type="PROSITE" id="PS51732">
    <property type="entry name" value="ASN_GLN_ASE_3"/>
    <property type="match status" value="1"/>
</dbReference>
<dbReference type="InterPro" id="IPR037152">
    <property type="entry name" value="L-asparaginase_N_sf"/>
</dbReference>
<evidence type="ECO:0000256" key="1">
    <source>
        <dbReference type="PIRSR" id="PIRSR001220-1"/>
    </source>
</evidence>
<dbReference type="InterPro" id="IPR027474">
    <property type="entry name" value="L-asparaginase_N"/>
</dbReference>
<feature type="binding site" evidence="2">
    <location>
        <position position="56"/>
    </location>
    <ligand>
        <name>substrate</name>
    </ligand>
</feature>
<name>A0A4P9K574_9GAMM</name>
<gene>
    <name evidence="4" type="ORF">FE785_05640</name>
</gene>
<accession>A0A4P9K574</accession>
<evidence type="ECO:0000259" key="3">
    <source>
        <dbReference type="Pfam" id="PF00710"/>
    </source>
</evidence>
<dbReference type="OrthoDB" id="9788068at2"/>
<dbReference type="RefSeq" id="WP_138564821.1">
    <property type="nucleotide sequence ID" value="NZ_CP040602.1"/>
</dbReference>
<dbReference type="EMBL" id="CP040602">
    <property type="protein sequence ID" value="QCU90145.1"/>
    <property type="molecule type" value="Genomic_DNA"/>
</dbReference>
<dbReference type="Pfam" id="PF00710">
    <property type="entry name" value="Asparaginase"/>
    <property type="match status" value="1"/>
</dbReference>
<feature type="active site" description="O-isoaspartyl threonine intermediate" evidence="1">
    <location>
        <position position="14"/>
    </location>
</feature>
<keyword evidence="5" id="KW-1185">Reference proteome</keyword>
<reference evidence="4 5" key="1">
    <citation type="submission" date="2019-05" db="EMBL/GenBank/DDBJ databases">
        <title>Thiomicrorhabdus sediminis sp. nov, a novel sulfur-oxidizing bacterium isolated from coastal sediment.</title>
        <authorList>
            <person name="Liu X."/>
        </authorList>
    </citation>
    <scope>NUCLEOTIDE SEQUENCE [LARGE SCALE GENOMIC DNA]</scope>
    <source>
        <strain evidence="4 5">G1</strain>
    </source>
</reference>
<dbReference type="InterPro" id="IPR036152">
    <property type="entry name" value="Asp/glu_Ase-like_sf"/>
</dbReference>
<evidence type="ECO:0000313" key="4">
    <source>
        <dbReference type="EMBL" id="QCU90145.1"/>
    </source>
</evidence>
<evidence type="ECO:0000256" key="2">
    <source>
        <dbReference type="PIRSR" id="PIRSR001220-2"/>
    </source>
</evidence>
<dbReference type="PANTHER" id="PTHR11707">
    <property type="entry name" value="L-ASPARAGINASE"/>
    <property type="match status" value="1"/>
</dbReference>
<protein>
    <submittedName>
        <fullName evidence="4">Asparaginase</fullName>
    </submittedName>
</protein>
<sequence>MTQQAIRLFITGGTIDKDYNPISGELGFANSHLDQLLTEANTTLAIKPHQLMLKDSLDMNEDDRLIISQACQQCAEQHIVITHGTDTMTLTAQSLLQNPQLNNKTIVLTGAMRPFKLSNSDAAFNIGSALMAVQLQPPGVYICMNGKVFNGNKVIKDKQAGQFTLPA</sequence>
<dbReference type="GO" id="GO:0004067">
    <property type="term" value="F:asparaginase activity"/>
    <property type="evidence" value="ECO:0007669"/>
    <property type="project" value="UniProtKB-UniRule"/>
</dbReference>
<dbReference type="AlphaFoldDB" id="A0A4P9K574"/>
<dbReference type="PIRSF" id="PIRSF001220">
    <property type="entry name" value="L-ASNase_gatD"/>
    <property type="match status" value="1"/>
</dbReference>
<feature type="binding site" evidence="2">
    <location>
        <begin position="85"/>
        <end position="86"/>
    </location>
    <ligand>
        <name>substrate</name>
    </ligand>
</feature>
<dbReference type="PANTHER" id="PTHR11707:SF28">
    <property type="entry name" value="60 KDA LYSOPHOSPHOLIPASE"/>
    <property type="match status" value="1"/>
</dbReference>
<feature type="domain" description="L-asparaginase N-terminal" evidence="3">
    <location>
        <begin position="6"/>
        <end position="156"/>
    </location>
</feature>
<dbReference type="Proteomes" id="UP000304864">
    <property type="component" value="Chromosome"/>
</dbReference>
<proteinExistence type="predicted"/>
<evidence type="ECO:0000313" key="5">
    <source>
        <dbReference type="Proteomes" id="UP000304864"/>
    </source>
</evidence>
<organism evidence="4 5">
    <name type="scientific">Thiomicrorhabdus sediminis</name>
    <dbReference type="NCBI Taxonomy" id="2580412"/>
    <lineage>
        <taxon>Bacteria</taxon>
        <taxon>Pseudomonadati</taxon>
        <taxon>Pseudomonadota</taxon>
        <taxon>Gammaproteobacteria</taxon>
        <taxon>Thiotrichales</taxon>
        <taxon>Piscirickettsiaceae</taxon>
        <taxon>Thiomicrorhabdus</taxon>
    </lineage>
</organism>
<dbReference type="PIRSF" id="PIRSF500176">
    <property type="entry name" value="L_ASNase"/>
    <property type="match status" value="1"/>
</dbReference>
<dbReference type="KEGG" id="thig:FE785_05640"/>
<dbReference type="SUPFAM" id="SSF53774">
    <property type="entry name" value="Glutaminase/Asparaginase"/>
    <property type="match status" value="1"/>
</dbReference>
<dbReference type="Gene3D" id="3.40.50.1170">
    <property type="entry name" value="L-asparaginase, N-terminal domain"/>
    <property type="match status" value="1"/>
</dbReference>
<dbReference type="PRINTS" id="PR00139">
    <property type="entry name" value="ASNGLNASE"/>
</dbReference>